<dbReference type="RefSeq" id="WP_117539845.1">
    <property type="nucleotide sequence ID" value="NZ_QVFD01000006.1"/>
</dbReference>
<organism evidence="6 7">
    <name type="scientific">Coprococcus catus</name>
    <dbReference type="NCBI Taxonomy" id="116085"/>
    <lineage>
        <taxon>Bacteria</taxon>
        <taxon>Bacillati</taxon>
        <taxon>Bacillota</taxon>
        <taxon>Clostridia</taxon>
        <taxon>Lachnospirales</taxon>
        <taxon>Lachnospiraceae</taxon>
        <taxon>Coprococcus</taxon>
    </lineage>
</organism>
<keyword evidence="1 4" id="KW-0378">Hydrolase</keyword>
<evidence type="ECO:0000256" key="4">
    <source>
        <dbReference type="PROSITE-ProRule" id="PRU01161"/>
    </source>
</evidence>
<feature type="short sequence motif" description="DGA/G" evidence="4">
    <location>
        <begin position="162"/>
        <end position="164"/>
    </location>
</feature>
<accession>A0A3E2XN27</accession>
<keyword evidence="3 4" id="KW-0443">Lipid metabolism</keyword>
<comment type="caution">
    <text evidence="4">Lacks conserved residue(s) required for the propagation of feature annotation.</text>
</comment>
<sequence>MSKIGLVLEGGGMKCAYTAGILDAMMDNGVTFDYCIGVSAGSANGVSFVAGQRGRNIRFYTEHINEKGYFGLSSFLKTGNLFGLQYIYGTLTNSGGADPLDFDAFMKSPMEYWLVATDAQTGKPTYFSKKDMHKDDYRHVMASCAIPAVCRPVEINGRFYYDGGVSDSIPVQKAMDDGCDKLVVILTKPHDFVKEPEKDRFIYKRLCRKYPKIIEALDHRHIMYKACQDKMFALEKSGKAFVFAPEHVLGGGTYSMDAKEEEAIYEMGIKDFYAQKEKLKAFMK</sequence>
<dbReference type="InterPro" id="IPR045943">
    <property type="entry name" value="DUF6363"/>
</dbReference>
<dbReference type="Proteomes" id="UP000261231">
    <property type="component" value="Unassembled WGS sequence"/>
</dbReference>
<dbReference type="EMBL" id="QVFD01000006">
    <property type="protein sequence ID" value="RGC47598.1"/>
    <property type="molecule type" value="Genomic_DNA"/>
</dbReference>
<evidence type="ECO:0000256" key="3">
    <source>
        <dbReference type="ARBA" id="ARBA00023098"/>
    </source>
</evidence>
<protein>
    <submittedName>
        <fullName evidence="6">Patatin family protein</fullName>
    </submittedName>
</protein>
<dbReference type="SUPFAM" id="SSF52151">
    <property type="entry name" value="FabD/lysophospholipase-like"/>
    <property type="match status" value="1"/>
</dbReference>
<dbReference type="InterPro" id="IPR050301">
    <property type="entry name" value="NTE"/>
</dbReference>
<dbReference type="InterPro" id="IPR037483">
    <property type="entry name" value="YjjU-like"/>
</dbReference>
<feature type="domain" description="PNPLA" evidence="5">
    <location>
        <begin position="6"/>
        <end position="175"/>
    </location>
</feature>
<dbReference type="AlphaFoldDB" id="A0A3E2XN27"/>
<evidence type="ECO:0000256" key="2">
    <source>
        <dbReference type="ARBA" id="ARBA00022963"/>
    </source>
</evidence>
<evidence type="ECO:0000259" key="5">
    <source>
        <dbReference type="PROSITE" id="PS51635"/>
    </source>
</evidence>
<keyword evidence="2 4" id="KW-0442">Lipid degradation</keyword>
<dbReference type="GO" id="GO:0016787">
    <property type="term" value="F:hydrolase activity"/>
    <property type="evidence" value="ECO:0007669"/>
    <property type="project" value="UniProtKB-UniRule"/>
</dbReference>
<dbReference type="CDD" id="cd07208">
    <property type="entry name" value="Pat_hypo_Ecoli_yjju_like"/>
    <property type="match status" value="1"/>
</dbReference>
<keyword evidence="7" id="KW-1185">Reference proteome</keyword>
<feature type="active site" description="Proton acceptor" evidence="4">
    <location>
        <position position="162"/>
    </location>
</feature>
<evidence type="ECO:0000313" key="6">
    <source>
        <dbReference type="EMBL" id="RGC47598.1"/>
    </source>
</evidence>
<dbReference type="PANTHER" id="PTHR14226">
    <property type="entry name" value="NEUROPATHY TARGET ESTERASE/SWISS CHEESE D.MELANOGASTER"/>
    <property type="match status" value="1"/>
</dbReference>
<reference evidence="6 7" key="1">
    <citation type="submission" date="2018-08" db="EMBL/GenBank/DDBJ databases">
        <title>A genome reference for cultivated species of the human gut microbiota.</title>
        <authorList>
            <person name="Zou Y."/>
            <person name="Xue W."/>
            <person name="Luo G."/>
        </authorList>
    </citation>
    <scope>NUCLEOTIDE SEQUENCE [LARGE SCALE GENOMIC DNA]</scope>
    <source>
        <strain evidence="6 7">AM28-39</strain>
    </source>
</reference>
<gene>
    <name evidence="6" type="ORF">DW747_07965</name>
</gene>
<proteinExistence type="predicted"/>
<feature type="active site" description="Nucleophile" evidence="4">
    <location>
        <position position="39"/>
    </location>
</feature>
<feature type="short sequence motif" description="GXSXG" evidence="4">
    <location>
        <begin position="37"/>
        <end position="41"/>
    </location>
</feature>
<evidence type="ECO:0000313" key="7">
    <source>
        <dbReference type="Proteomes" id="UP000261231"/>
    </source>
</evidence>
<dbReference type="PANTHER" id="PTHR14226:SF25">
    <property type="entry name" value="PHOSPHOESTERASE"/>
    <property type="match status" value="1"/>
</dbReference>
<comment type="caution">
    <text evidence="6">The sequence shown here is derived from an EMBL/GenBank/DDBJ whole genome shotgun (WGS) entry which is preliminary data.</text>
</comment>
<dbReference type="OrthoDB" id="9802424at2"/>
<dbReference type="PROSITE" id="PS51635">
    <property type="entry name" value="PNPLA"/>
    <property type="match status" value="1"/>
</dbReference>
<dbReference type="Gene3D" id="3.40.1090.10">
    <property type="entry name" value="Cytosolic phospholipase A2 catalytic domain"/>
    <property type="match status" value="2"/>
</dbReference>
<dbReference type="InterPro" id="IPR002641">
    <property type="entry name" value="PNPLA_dom"/>
</dbReference>
<dbReference type="Pfam" id="PF19890">
    <property type="entry name" value="DUF6363"/>
    <property type="match status" value="1"/>
</dbReference>
<evidence type="ECO:0000256" key="1">
    <source>
        <dbReference type="ARBA" id="ARBA00022801"/>
    </source>
</evidence>
<name>A0A3E2XN27_9FIRM</name>
<dbReference type="InterPro" id="IPR016035">
    <property type="entry name" value="Acyl_Trfase/lysoPLipase"/>
</dbReference>
<dbReference type="Pfam" id="PF01734">
    <property type="entry name" value="Patatin"/>
    <property type="match status" value="1"/>
</dbReference>
<dbReference type="GO" id="GO:0016042">
    <property type="term" value="P:lipid catabolic process"/>
    <property type="evidence" value="ECO:0007669"/>
    <property type="project" value="UniProtKB-UniRule"/>
</dbReference>